<dbReference type="Gene3D" id="1.10.760.10">
    <property type="entry name" value="Cytochrome c-like domain"/>
    <property type="match status" value="2"/>
</dbReference>
<evidence type="ECO:0000256" key="1">
    <source>
        <dbReference type="ARBA" id="ARBA00001926"/>
    </source>
</evidence>
<keyword evidence="7" id="KW-0997">Cell inner membrane</keyword>
<dbReference type="InterPro" id="IPR050597">
    <property type="entry name" value="Cytochrome_c_Oxidase_Subunit"/>
</dbReference>
<dbReference type="InterPro" id="IPR036909">
    <property type="entry name" value="Cyt_c-like_dom_sf"/>
</dbReference>
<feature type="transmembrane region" description="Helical" evidence="22">
    <location>
        <begin position="12"/>
        <end position="33"/>
    </location>
</feature>
<gene>
    <name evidence="24" type="ORF">JWV37_00385</name>
</gene>
<evidence type="ECO:0000256" key="5">
    <source>
        <dbReference type="ARBA" id="ARBA00022448"/>
    </source>
</evidence>
<dbReference type="PIRSF" id="PIRSF000006">
    <property type="entry name" value="Cbb3-Cox_fixP"/>
    <property type="match status" value="1"/>
</dbReference>
<keyword evidence="15 22" id="KW-1133">Transmembrane helix</keyword>
<comment type="subcellular location">
    <subcellularLocation>
        <location evidence="2">Cell inner membrane</location>
    </subcellularLocation>
</comment>
<evidence type="ECO:0000256" key="2">
    <source>
        <dbReference type="ARBA" id="ARBA00004533"/>
    </source>
</evidence>
<evidence type="ECO:0000256" key="13">
    <source>
        <dbReference type="ARBA" id="ARBA00022781"/>
    </source>
</evidence>
<keyword evidence="14" id="KW-0249">Electron transport</keyword>
<feature type="domain" description="Cytochrome c" evidence="23">
    <location>
        <begin position="116"/>
        <end position="195"/>
    </location>
</feature>
<feature type="transmembrane region" description="Helical" evidence="22">
    <location>
        <begin position="62"/>
        <end position="80"/>
    </location>
</feature>
<dbReference type="InterPro" id="IPR009056">
    <property type="entry name" value="Cyt_c-like_dom"/>
</dbReference>
<dbReference type="PANTHER" id="PTHR33751">
    <property type="entry name" value="CBB3-TYPE CYTOCHROME C OXIDASE SUBUNIT FIXP"/>
    <property type="match status" value="1"/>
</dbReference>
<evidence type="ECO:0000256" key="20">
    <source>
        <dbReference type="ARBA" id="ARBA00029635"/>
    </source>
</evidence>
<evidence type="ECO:0000256" key="17">
    <source>
        <dbReference type="ARBA" id="ARBA00023004"/>
    </source>
</evidence>
<keyword evidence="8 21" id="KW-0349">Heme</keyword>
<accession>A0ABS2WNJ9</accession>
<evidence type="ECO:0000256" key="19">
    <source>
        <dbReference type="ARBA" id="ARBA00023136"/>
    </source>
</evidence>
<evidence type="ECO:0000256" key="18">
    <source>
        <dbReference type="ARBA" id="ARBA00023065"/>
    </source>
</evidence>
<reference evidence="24 25" key="3">
    <citation type="submission" date="2021-02" db="EMBL/GenBank/DDBJ databases">
        <authorList>
            <person name="Merkel A.Y."/>
        </authorList>
    </citation>
    <scope>NUCLEOTIDE SEQUENCE [LARGE SCALE GENOMIC DNA]</scope>
    <source>
        <strain evidence="24 25">T05b</strain>
    </source>
</reference>
<keyword evidence="19 22" id="KW-0472">Membrane</keyword>
<comment type="pathway">
    <text evidence="3">Energy metabolism; oxidative phosphorylation.</text>
</comment>
<evidence type="ECO:0000256" key="8">
    <source>
        <dbReference type="ARBA" id="ARBA00022617"/>
    </source>
</evidence>
<evidence type="ECO:0000256" key="3">
    <source>
        <dbReference type="ARBA" id="ARBA00004673"/>
    </source>
</evidence>
<dbReference type="Pfam" id="PF13442">
    <property type="entry name" value="Cytochrome_CBB3"/>
    <property type="match status" value="2"/>
</dbReference>
<evidence type="ECO:0000256" key="12">
    <source>
        <dbReference type="ARBA" id="ARBA00022737"/>
    </source>
</evidence>
<evidence type="ECO:0000256" key="7">
    <source>
        <dbReference type="ARBA" id="ARBA00022519"/>
    </source>
</evidence>
<comment type="caution">
    <text evidence="24">The sequence shown here is derived from an EMBL/GenBank/DDBJ whole genome shotgun (WGS) entry which is preliminary data.</text>
</comment>
<keyword evidence="17 21" id="KW-0408">Iron</keyword>
<evidence type="ECO:0000256" key="21">
    <source>
        <dbReference type="PROSITE-ProRule" id="PRU00433"/>
    </source>
</evidence>
<evidence type="ECO:0000256" key="6">
    <source>
        <dbReference type="ARBA" id="ARBA00022475"/>
    </source>
</evidence>
<sequence>MEWFNLSDNVNVLSLIGSAAIILATWLVAAKYFKQIRNEKSEGELLEHNWDGIGEYKNPPPFGWAVVFVLTIVWAIWYFLVGYPLNAYSQIGEYNEEVQAHNARFEQKWANPDQATLMGMGEGVYLVQCAPCHGITADGMGGKATDLTVWGSEKAIVEVILDGAKGLNYPLGEMPGGLLDEASAKAVAAYMAQEISQTNTSANPSLVSIGEALWPTCAACHGDDGKGMDGMSPDLTIYGKPAFAVEVLSRGKKGYIGDMPAFNDGRLSDVQKLAVGTYILSLTK</sequence>
<comment type="similarity">
    <text evidence="4">Belongs to the CcoP / FixP family.</text>
</comment>
<keyword evidence="5" id="KW-0813">Transport</keyword>
<keyword evidence="10 22" id="KW-0812">Transmembrane</keyword>
<feature type="domain" description="Cytochrome c" evidence="23">
    <location>
        <begin position="205"/>
        <end position="283"/>
    </location>
</feature>
<evidence type="ECO:0000256" key="9">
    <source>
        <dbReference type="ARBA" id="ARBA00022660"/>
    </source>
</evidence>
<keyword evidence="11 21" id="KW-0479">Metal-binding</keyword>
<dbReference type="Proteomes" id="UP000703590">
    <property type="component" value="Unassembled WGS sequence"/>
</dbReference>
<evidence type="ECO:0000256" key="11">
    <source>
        <dbReference type="ARBA" id="ARBA00022723"/>
    </source>
</evidence>
<evidence type="ECO:0000256" key="22">
    <source>
        <dbReference type="SAM" id="Phobius"/>
    </source>
</evidence>
<reference evidence="24 25" key="2">
    <citation type="submission" date="2021-02" db="EMBL/GenBank/DDBJ databases">
        <title>Sulfurospirillum tamanensis sp. nov.</title>
        <authorList>
            <person name="Frolova A."/>
            <person name="Merkel A."/>
            <person name="Slobodkin A."/>
        </authorList>
    </citation>
    <scope>NUCLEOTIDE SEQUENCE [LARGE SCALE GENOMIC DNA]</scope>
    <source>
        <strain evidence="24 25">T05b</strain>
    </source>
</reference>
<dbReference type="RefSeq" id="WP_205457663.1">
    <property type="nucleotide sequence ID" value="NZ_JAFHKK010000001.1"/>
</dbReference>
<evidence type="ECO:0000256" key="4">
    <source>
        <dbReference type="ARBA" id="ARBA00006113"/>
    </source>
</evidence>
<evidence type="ECO:0000313" key="25">
    <source>
        <dbReference type="Proteomes" id="UP000703590"/>
    </source>
</evidence>
<name>A0ABS2WNJ9_9BACT</name>
<evidence type="ECO:0000313" key="24">
    <source>
        <dbReference type="EMBL" id="MBN2963224.1"/>
    </source>
</evidence>
<dbReference type="PROSITE" id="PS51007">
    <property type="entry name" value="CYTC"/>
    <property type="match status" value="2"/>
</dbReference>
<keyword evidence="25" id="KW-1185">Reference proteome</keyword>
<dbReference type="InterPro" id="IPR032858">
    <property type="entry name" value="CcoP_N"/>
</dbReference>
<dbReference type="SUPFAM" id="SSF46626">
    <property type="entry name" value="Cytochrome c"/>
    <property type="match status" value="2"/>
</dbReference>
<evidence type="ECO:0000256" key="16">
    <source>
        <dbReference type="ARBA" id="ARBA00023002"/>
    </source>
</evidence>
<proteinExistence type="inferred from homology"/>
<protein>
    <recommendedName>
        <fullName evidence="20">Cytochrome c oxidase subunit III</fullName>
    </recommendedName>
</protein>
<keyword evidence="16" id="KW-0560">Oxidoreductase</keyword>
<keyword evidence="12" id="KW-0677">Repeat</keyword>
<dbReference type="InterPro" id="IPR038414">
    <property type="entry name" value="CcoP_N_sf"/>
</dbReference>
<dbReference type="EMBL" id="JAFHKK010000001">
    <property type="protein sequence ID" value="MBN2963224.1"/>
    <property type="molecule type" value="Genomic_DNA"/>
</dbReference>
<reference evidence="25" key="1">
    <citation type="submission" date="2021-02" db="EMBL/GenBank/DDBJ databases">
        <title>Sulfurospirillum tamanensis sp. nov.</title>
        <authorList>
            <person name="Merkel A.Y."/>
        </authorList>
    </citation>
    <scope>NUCLEOTIDE SEQUENCE [LARGE SCALE GENOMIC DNA]</scope>
    <source>
        <strain evidence="25">T05b</strain>
    </source>
</reference>
<evidence type="ECO:0000259" key="23">
    <source>
        <dbReference type="PROSITE" id="PS51007"/>
    </source>
</evidence>
<keyword evidence="9" id="KW-0679">Respiratory chain</keyword>
<keyword evidence="6" id="KW-1003">Cell membrane</keyword>
<comment type="cofactor">
    <cofactor evidence="1">
        <name>heme c</name>
        <dbReference type="ChEBI" id="CHEBI:61717"/>
    </cofactor>
</comment>
<organism evidence="24 25">
    <name type="scientific">Sulfurospirillum tamanense</name>
    <dbReference type="NCBI Taxonomy" id="2813362"/>
    <lineage>
        <taxon>Bacteria</taxon>
        <taxon>Pseudomonadati</taxon>
        <taxon>Campylobacterota</taxon>
        <taxon>Epsilonproteobacteria</taxon>
        <taxon>Campylobacterales</taxon>
        <taxon>Sulfurospirillaceae</taxon>
        <taxon>Sulfurospirillum</taxon>
    </lineage>
</organism>
<evidence type="ECO:0000256" key="10">
    <source>
        <dbReference type="ARBA" id="ARBA00022692"/>
    </source>
</evidence>
<keyword evidence="18" id="KW-0406">Ion transport</keyword>
<evidence type="ECO:0000256" key="15">
    <source>
        <dbReference type="ARBA" id="ARBA00022989"/>
    </source>
</evidence>
<keyword evidence="13" id="KW-0375">Hydrogen ion transport</keyword>
<dbReference type="InterPro" id="IPR004678">
    <property type="entry name" value="Cyt_c_oxidase_cbb3_su3"/>
</dbReference>
<dbReference type="PANTHER" id="PTHR33751:SF1">
    <property type="entry name" value="CBB3-TYPE CYTOCHROME C OXIDASE SUBUNIT FIXP"/>
    <property type="match status" value="1"/>
</dbReference>
<evidence type="ECO:0000256" key="14">
    <source>
        <dbReference type="ARBA" id="ARBA00022982"/>
    </source>
</evidence>
<dbReference type="Pfam" id="PF14715">
    <property type="entry name" value="FixP_N"/>
    <property type="match status" value="1"/>
</dbReference>
<dbReference type="Gene3D" id="6.10.280.130">
    <property type="match status" value="1"/>
</dbReference>